<dbReference type="SUPFAM" id="SSF52540">
    <property type="entry name" value="P-loop containing nucleoside triphosphate hydrolases"/>
    <property type="match status" value="1"/>
</dbReference>
<dbReference type="Proteomes" id="UP000182350">
    <property type="component" value="Unassembled WGS sequence"/>
</dbReference>
<evidence type="ECO:0000313" key="2">
    <source>
        <dbReference type="Proteomes" id="UP000182350"/>
    </source>
</evidence>
<dbReference type="Pfam" id="PF13469">
    <property type="entry name" value="Sulfotransfer_3"/>
    <property type="match status" value="1"/>
</dbReference>
<reference evidence="1 2" key="1">
    <citation type="submission" date="2016-11" db="EMBL/GenBank/DDBJ databases">
        <authorList>
            <person name="Jaros S."/>
            <person name="Januszkiewicz K."/>
            <person name="Wedrychowicz H."/>
        </authorList>
    </citation>
    <scope>NUCLEOTIDE SEQUENCE [LARGE SCALE GENOMIC DNA]</scope>
    <source>
        <strain evidence="1 2">DSM 21637</strain>
    </source>
</reference>
<dbReference type="AlphaFoldDB" id="A0A1K1VK59"/>
<dbReference type="STRING" id="1122209.SAMN02745752_01015"/>
<gene>
    <name evidence="1" type="ORF">SAMN02745752_01015</name>
</gene>
<sequence length="317" mass="37144">MKKILITGLWYSGSSAVCDLLRQHEQVWMMPDNRSAGLPEFHAYALGWFDEIASAVESAPEKKLAMLYRNLINTIKLNPFQNVQAVSQELKKHLLIAGDEFIKESERIFQSKSKNGLRDSFLNVAADYIEKISDIPCKTGKENITHVIFDQAIKTYSDFDVWPRVFKESKLIIMERDILDQIADCQEHSTFFWIVKGYKDIKKFIEDQERERELMYSYARKMNNVKVIKFEDLVKNYQKTKNEIFEFVGIDAKTISNEGEHFDPLKSLKNIGKYKQYLSDQEIIYAKSQIEKCRFCYTSNEQPTIRERLSILRKIQA</sequence>
<organism evidence="1 2">
    <name type="scientific">Marinospirillum alkaliphilum DSM 21637</name>
    <dbReference type="NCBI Taxonomy" id="1122209"/>
    <lineage>
        <taxon>Bacteria</taxon>
        <taxon>Pseudomonadati</taxon>
        <taxon>Pseudomonadota</taxon>
        <taxon>Gammaproteobacteria</taxon>
        <taxon>Oceanospirillales</taxon>
        <taxon>Oceanospirillaceae</taxon>
        <taxon>Marinospirillum</taxon>
    </lineage>
</organism>
<dbReference type="RefSeq" id="WP_177247046.1">
    <property type="nucleotide sequence ID" value="NZ_FPJW01000002.1"/>
</dbReference>
<keyword evidence="1" id="KW-0808">Transferase</keyword>
<evidence type="ECO:0000313" key="1">
    <source>
        <dbReference type="EMBL" id="SFX25068.1"/>
    </source>
</evidence>
<accession>A0A1K1VK59</accession>
<keyword evidence="2" id="KW-1185">Reference proteome</keyword>
<proteinExistence type="predicted"/>
<dbReference type="Gene3D" id="3.40.50.300">
    <property type="entry name" value="P-loop containing nucleotide triphosphate hydrolases"/>
    <property type="match status" value="1"/>
</dbReference>
<dbReference type="EMBL" id="FPJW01000002">
    <property type="protein sequence ID" value="SFX25068.1"/>
    <property type="molecule type" value="Genomic_DNA"/>
</dbReference>
<protein>
    <submittedName>
        <fullName evidence="1">Sulfotransferase domain-containing protein</fullName>
    </submittedName>
</protein>
<name>A0A1K1VK59_9GAMM</name>
<dbReference type="GO" id="GO:0016740">
    <property type="term" value="F:transferase activity"/>
    <property type="evidence" value="ECO:0007669"/>
    <property type="project" value="UniProtKB-KW"/>
</dbReference>
<dbReference type="InterPro" id="IPR027417">
    <property type="entry name" value="P-loop_NTPase"/>
</dbReference>